<dbReference type="PROSITE" id="PS00893">
    <property type="entry name" value="NUDIX_BOX"/>
    <property type="match status" value="1"/>
</dbReference>
<dbReference type="CDD" id="cd18888">
    <property type="entry name" value="NUDIX_ADPRase_Nudt5"/>
    <property type="match status" value="1"/>
</dbReference>
<reference evidence="4" key="1">
    <citation type="journal article" date="2020" name="Stud. Mycol.">
        <title>101 Dothideomycetes genomes: a test case for predicting lifestyles and emergence of pathogens.</title>
        <authorList>
            <person name="Haridas S."/>
            <person name="Albert R."/>
            <person name="Binder M."/>
            <person name="Bloem J."/>
            <person name="Labutti K."/>
            <person name="Salamov A."/>
            <person name="Andreopoulos B."/>
            <person name="Baker S."/>
            <person name="Barry K."/>
            <person name="Bills G."/>
            <person name="Bluhm B."/>
            <person name="Cannon C."/>
            <person name="Castanera R."/>
            <person name="Culley D."/>
            <person name="Daum C."/>
            <person name="Ezra D."/>
            <person name="Gonzalez J."/>
            <person name="Henrissat B."/>
            <person name="Kuo A."/>
            <person name="Liang C."/>
            <person name="Lipzen A."/>
            <person name="Lutzoni F."/>
            <person name="Magnuson J."/>
            <person name="Mondo S."/>
            <person name="Nolan M."/>
            <person name="Ohm R."/>
            <person name="Pangilinan J."/>
            <person name="Park H.-J."/>
            <person name="Ramirez L."/>
            <person name="Alfaro M."/>
            <person name="Sun H."/>
            <person name="Tritt A."/>
            <person name="Yoshinaga Y."/>
            <person name="Zwiers L.-H."/>
            <person name="Turgeon B."/>
            <person name="Goodwin S."/>
            <person name="Spatafora J."/>
            <person name="Crous P."/>
            <person name="Grigoriev I."/>
        </authorList>
    </citation>
    <scope>NUCLEOTIDE SEQUENCE</scope>
    <source>
        <strain evidence="4">CBS 116005</strain>
    </source>
</reference>
<keyword evidence="1 2" id="KW-0378">Hydrolase</keyword>
<keyword evidence="5" id="KW-1185">Reference proteome</keyword>
<dbReference type="Proteomes" id="UP000799436">
    <property type="component" value="Unassembled WGS sequence"/>
</dbReference>
<dbReference type="AlphaFoldDB" id="A0A6G1L7Z4"/>
<protein>
    <recommendedName>
        <fullName evidence="3">Nudix hydrolase domain-containing protein</fullName>
    </recommendedName>
</protein>
<dbReference type="GO" id="GO:0019693">
    <property type="term" value="P:ribose phosphate metabolic process"/>
    <property type="evidence" value="ECO:0007669"/>
    <property type="project" value="TreeGrafter"/>
</dbReference>
<dbReference type="PRINTS" id="PR00502">
    <property type="entry name" value="NUDIXFAMILY"/>
</dbReference>
<evidence type="ECO:0000256" key="2">
    <source>
        <dbReference type="RuleBase" id="RU003476"/>
    </source>
</evidence>
<dbReference type="Gene3D" id="3.90.79.10">
    <property type="entry name" value="Nucleoside Triphosphate Pyrophosphohydrolase"/>
    <property type="match status" value="1"/>
</dbReference>
<dbReference type="SUPFAM" id="SSF55811">
    <property type="entry name" value="Nudix"/>
    <property type="match status" value="1"/>
</dbReference>
<dbReference type="FunFam" id="3.90.79.10:FF:000016">
    <property type="entry name" value="ADP-sugar pyrophosphatase isoform X1"/>
    <property type="match status" value="1"/>
</dbReference>
<dbReference type="PROSITE" id="PS51462">
    <property type="entry name" value="NUDIX"/>
    <property type="match status" value="1"/>
</dbReference>
<dbReference type="Pfam" id="PF00293">
    <property type="entry name" value="NUDIX"/>
    <property type="match status" value="1"/>
</dbReference>
<gene>
    <name evidence="4" type="ORF">EJ03DRAFT_121947</name>
</gene>
<dbReference type="InterPro" id="IPR020084">
    <property type="entry name" value="NUDIX_hydrolase_CS"/>
</dbReference>
<evidence type="ECO:0000313" key="5">
    <source>
        <dbReference type="Proteomes" id="UP000799436"/>
    </source>
</evidence>
<dbReference type="InterPro" id="IPR015797">
    <property type="entry name" value="NUDIX_hydrolase-like_dom_sf"/>
</dbReference>
<name>A0A6G1L7Z4_9PEZI</name>
<comment type="similarity">
    <text evidence="2">Belongs to the Nudix hydrolase family.</text>
</comment>
<proteinExistence type="inferred from homology"/>
<evidence type="ECO:0000256" key="1">
    <source>
        <dbReference type="ARBA" id="ARBA00022801"/>
    </source>
</evidence>
<dbReference type="InterPro" id="IPR020476">
    <property type="entry name" value="Nudix_hydrolase"/>
</dbReference>
<dbReference type="OrthoDB" id="10249920at2759"/>
<dbReference type="EMBL" id="ML995845">
    <property type="protein sequence ID" value="KAF2768364.1"/>
    <property type="molecule type" value="Genomic_DNA"/>
</dbReference>
<organism evidence="4 5">
    <name type="scientific">Teratosphaeria nubilosa</name>
    <dbReference type="NCBI Taxonomy" id="161662"/>
    <lineage>
        <taxon>Eukaryota</taxon>
        <taxon>Fungi</taxon>
        <taxon>Dikarya</taxon>
        <taxon>Ascomycota</taxon>
        <taxon>Pezizomycotina</taxon>
        <taxon>Dothideomycetes</taxon>
        <taxon>Dothideomycetidae</taxon>
        <taxon>Mycosphaerellales</taxon>
        <taxon>Teratosphaeriaceae</taxon>
        <taxon>Teratosphaeria</taxon>
    </lineage>
</organism>
<dbReference type="GO" id="GO:0047631">
    <property type="term" value="F:ADP-ribose diphosphatase activity"/>
    <property type="evidence" value="ECO:0007669"/>
    <property type="project" value="TreeGrafter"/>
</dbReference>
<evidence type="ECO:0000313" key="4">
    <source>
        <dbReference type="EMBL" id="KAF2768364.1"/>
    </source>
</evidence>
<dbReference type="GO" id="GO:0005634">
    <property type="term" value="C:nucleus"/>
    <property type="evidence" value="ECO:0007669"/>
    <property type="project" value="TreeGrafter"/>
</dbReference>
<evidence type="ECO:0000259" key="3">
    <source>
        <dbReference type="PROSITE" id="PS51462"/>
    </source>
</evidence>
<feature type="domain" description="Nudix hydrolase" evidence="3">
    <location>
        <begin position="75"/>
        <end position="215"/>
    </location>
</feature>
<sequence>MLSRHIWSQTRLQRSCLRFFSTTKMAEAQAPKINRISPLTADEAKWTELRKIEWTDQTGKHRVWEAAARKTRKESGVDAVAIAPILRHPSRPPSTLIILQYRPPVDATCVEFPAGLIDSGETPEQAAVRELKEETGYEGKVLDCSPTIVSDPGLTTANMQMVTIEVELKEDDKPPEQHLDDGEFIERRIVPLTELYDTLHALAKEKGKTVDARLYHWALGLHWHQRIFKQS</sequence>
<dbReference type="PANTHER" id="PTHR11839">
    <property type="entry name" value="UDP/ADP-SUGAR PYROPHOSPHATASE"/>
    <property type="match status" value="1"/>
</dbReference>
<dbReference type="PANTHER" id="PTHR11839:SF26">
    <property type="entry name" value="ADP-RIBOSE DIPHOSPHATASE"/>
    <property type="match status" value="1"/>
</dbReference>
<accession>A0A6G1L7Z4</accession>
<dbReference type="GO" id="GO:0006753">
    <property type="term" value="P:nucleoside phosphate metabolic process"/>
    <property type="evidence" value="ECO:0007669"/>
    <property type="project" value="TreeGrafter"/>
</dbReference>
<dbReference type="InterPro" id="IPR000086">
    <property type="entry name" value="NUDIX_hydrolase_dom"/>
</dbReference>